<keyword evidence="3 5" id="KW-0408">Iron</keyword>
<gene>
    <name evidence="8" type="ORF">A2024_09895</name>
</gene>
<feature type="binding site" evidence="5">
    <location>
        <position position="88"/>
    </location>
    <ligand>
        <name>[4Fe-4S] cluster</name>
        <dbReference type="ChEBI" id="CHEBI:49883"/>
        <note>4Fe-4S-S-AdoMet</note>
    </ligand>
</feature>
<dbReference type="InterPro" id="IPR013785">
    <property type="entry name" value="Aldolase_TIM"/>
</dbReference>
<reference evidence="8 9" key="1">
    <citation type="journal article" date="2016" name="Nat. Commun.">
        <title>Thousands of microbial genomes shed light on interconnected biogeochemical processes in an aquifer system.</title>
        <authorList>
            <person name="Anantharaman K."/>
            <person name="Brown C.T."/>
            <person name="Hug L.A."/>
            <person name="Sharon I."/>
            <person name="Castelle C.J."/>
            <person name="Probst A.J."/>
            <person name="Thomas B.C."/>
            <person name="Singh A."/>
            <person name="Wilkins M.J."/>
            <person name="Karaoz U."/>
            <person name="Brodie E.L."/>
            <person name="Williams K.H."/>
            <person name="Hubbard S.S."/>
            <person name="Banfield J.F."/>
        </authorList>
    </citation>
    <scope>NUCLEOTIDE SEQUENCE [LARGE SCALE GENOMIC DNA]</scope>
</reference>
<dbReference type="CDD" id="cd01335">
    <property type="entry name" value="Radical_SAM"/>
    <property type="match status" value="1"/>
</dbReference>
<dbReference type="SFLD" id="SFLDS00029">
    <property type="entry name" value="Radical_SAM"/>
    <property type="match status" value="1"/>
</dbReference>
<organism evidence="8 9">
    <name type="scientific">Candidatus Edwardsbacteria bacterium GWF2_54_11</name>
    <dbReference type="NCBI Taxonomy" id="1817851"/>
    <lineage>
        <taxon>Bacteria</taxon>
        <taxon>Candidatus Edwardsiibacteriota</taxon>
    </lineage>
</organism>
<evidence type="ECO:0000313" key="9">
    <source>
        <dbReference type="Proteomes" id="UP000177230"/>
    </source>
</evidence>
<dbReference type="AlphaFoldDB" id="A0A1F5RGE5"/>
<keyword evidence="2 5" id="KW-0479">Metal-binding</keyword>
<evidence type="ECO:0000256" key="1">
    <source>
        <dbReference type="ARBA" id="ARBA00022691"/>
    </source>
</evidence>
<dbReference type="Proteomes" id="UP000177230">
    <property type="component" value="Unassembled WGS sequence"/>
</dbReference>
<feature type="binding site" evidence="5">
    <location>
        <position position="84"/>
    </location>
    <ligand>
        <name>[4Fe-4S] cluster</name>
        <dbReference type="ChEBI" id="CHEBI:49883"/>
        <note>4Fe-4S-S-AdoMet</note>
    </ligand>
</feature>
<evidence type="ECO:0000259" key="7">
    <source>
        <dbReference type="Pfam" id="PF04055"/>
    </source>
</evidence>
<feature type="domain" description="Radical SAM core" evidence="7">
    <location>
        <begin position="79"/>
        <end position="171"/>
    </location>
</feature>
<evidence type="ECO:0000256" key="2">
    <source>
        <dbReference type="ARBA" id="ARBA00022723"/>
    </source>
</evidence>
<dbReference type="InterPro" id="IPR058240">
    <property type="entry name" value="rSAM_sf"/>
</dbReference>
<sequence length="320" mass="35640">MEIKPSFIELYKTGDLGKKSREAGDLLSSCTLCPRNCGVNRWQGQLGCCRSGFLPTVSSYNVHHGEEPPISGIRGSGTIFFSRCNLSCCYCQNWPISQLGQGQEVTVERLAGMMLELQQRGCHNINFVTPSHMTAQILMALEIAVRQGFNLPLVYNTSGYDSLDSLKLLEGVIDIYLPDIRYTDPGAAERYSEAGDYPEVNQAALKEMWRQVGELQLDDQGIALRGMLVRHLVLPNGLSQTREALKFLAGEISPQVHLSLMSQFFPAHRANQTAELGRSISREEYRQAVEWAEEFGLENGWHQELDDTGGGPPDRIVKTT</sequence>
<dbReference type="GO" id="GO:0046872">
    <property type="term" value="F:metal ion binding"/>
    <property type="evidence" value="ECO:0007669"/>
    <property type="project" value="UniProtKB-KW"/>
</dbReference>
<dbReference type="GO" id="GO:0003824">
    <property type="term" value="F:catalytic activity"/>
    <property type="evidence" value="ECO:0007669"/>
    <property type="project" value="InterPro"/>
</dbReference>
<keyword evidence="1 5" id="KW-0949">S-adenosyl-L-methionine</keyword>
<evidence type="ECO:0000256" key="4">
    <source>
        <dbReference type="ARBA" id="ARBA00023014"/>
    </source>
</evidence>
<feature type="binding site" evidence="5">
    <location>
        <position position="91"/>
    </location>
    <ligand>
        <name>[4Fe-4S] cluster</name>
        <dbReference type="ChEBI" id="CHEBI:49883"/>
        <note>4Fe-4S-S-AdoMet</note>
    </ligand>
</feature>
<dbReference type="InterPro" id="IPR016431">
    <property type="entry name" value="Pyrv-formate_lyase-activ_prd"/>
</dbReference>
<evidence type="ECO:0000256" key="3">
    <source>
        <dbReference type="ARBA" id="ARBA00023004"/>
    </source>
</evidence>
<proteinExistence type="predicted"/>
<name>A0A1F5RGE5_9BACT</name>
<accession>A0A1F5RGE5</accession>
<keyword evidence="4 5" id="KW-0411">Iron-sulfur</keyword>
<comment type="caution">
    <text evidence="8">The sequence shown here is derived from an EMBL/GenBank/DDBJ whole genome shotgun (WGS) entry which is preliminary data.</text>
</comment>
<evidence type="ECO:0000256" key="6">
    <source>
        <dbReference type="SAM" id="MobiDB-lite"/>
    </source>
</evidence>
<dbReference type="InterPro" id="IPR007197">
    <property type="entry name" value="rSAM"/>
</dbReference>
<dbReference type="GO" id="GO:0051536">
    <property type="term" value="F:iron-sulfur cluster binding"/>
    <property type="evidence" value="ECO:0007669"/>
    <property type="project" value="UniProtKB-KW"/>
</dbReference>
<dbReference type="PANTHER" id="PTHR43075:SF1">
    <property type="entry name" value="FORMATE LYASE ACTIVATING ENZYME, PUTATIVE (AFU_ORTHOLOGUE AFUA_2G15630)-RELATED"/>
    <property type="match status" value="1"/>
</dbReference>
<dbReference type="Pfam" id="PF04055">
    <property type="entry name" value="Radical_SAM"/>
    <property type="match status" value="1"/>
</dbReference>
<dbReference type="PIRSF" id="PIRSF004869">
    <property type="entry name" value="PflX_prd"/>
    <property type="match status" value="1"/>
</dbReference>
<evidence type="ECO:0000256" key="5">
    <source>
        <dbReference type="PIRSR" id="PIRSR004869-50"/>
    </source>
</evidence>
<feature type="region of interest" description="Disordered" evidence="6">
    <location>
        <begin position="301"/>
        <end position="320"/>
    </location>
</feature>
<dbReference type="SFLD" id="SFLDG01099">
    <property type="entry name" value="Uncharacterised_Radical_SAM_Su"/>
    <property type="match status" value="1"/>
</dbReference>
<dbReference type="InterPro" id="IPR040085">
    <property type="entry name" value="MJ0674-like"/>
</dbReference>
<evidence type="ECO:0000313" key="8">
    <source>
        <dbReference type="EMBL" id="OGF13193.1"/>
    </source>
</evidence>
<dbReference type="Gene3D" id="3.20.20.70">
    <property type="entry name" value="Aldolase class I"/>
    <property type="match status" value="1"/>
</dbReference>
<dbReference type="PANTHER" id="PTHR43075">
    <property type="entry name" value="FORMATE LYASE ACTIVATING ENZYME, PUTATIVE (AFU_ORTHOLOGUE AFUA_2G15630)-RELATED"/>
    <property type="match status" value="1"/>
</dbReference>
<protein>
    <submittedName>
        <fullName evidence="8">Radical SAM protein</fullName>
    </submittedName>
</protein>
<dbReference type="SUPFAM" id="SSF102114">
    <property type="entry name" value="Radical SAM enzymes"/>
    <property type="match status" value="1"/>
</dbReference>
<comment type="cofactor">
    <cofactor evidence="5">
        <name>[4Fe-4S] cluster</name>
        <dbReference type="ChEBI" id="CHEBI:49883"/>
    </cofactor>
    <text evidence="5">Binds 1 [4Fe-4S] cluster. The cluster is coordinated with 3 cysteines and an exchangeable S-adenosyl-L-methionine.</text>
</comment>
<dbReference type="EMBL" id="MFFM01000024">
    <property type="protein sequence ID" value="OGF13193.1"/>
    <property type="molecule type" value="Genomic_DNA"/>
</dbReference>